<sequence>MKRARWWKLGGVAVVLVAAVVLLVVHVFDDDPADTADDIATALTGEDHAAYRDLHCADLPPVDEVSLPGQGTVSAFTIGDISVFDVRQSADDVAVAVFVADGTASFVIGELGRDDGWCLLDLFACPAAAQPATVWSGPDWTQLRRESVCGDVLSRPRN</sequence>
<organism evidence="1 2">
    <name type="scientific">Amycolatopsis tucumanensis</name>
    <dbReference type="NCBI Taxonomy" id="401106"/>
    <lineage>
        <taxon>Bacteria</taxon>
        <taxon>Bacillati</taxon>
        <taxon>Actinomycetota</taxon>
        <taxon>Actinomycetes</taxon>
        <taxon>Pseudonocardiales</taxon>
        <taxon>Pseudonocardiaceae</taxon>
        <taxon>Amycolatopsis</taxon>
    </lineage>
</organism>
<comment type="caution">
    <text evidence="1">The sequence shown here is derived from an EMBL/GenBank/DDBJ whole genome shotgun (WGS) entry which is preliminary data.</text>
</comment>
<proteinExistence type="predicted"/>
<gene>
    <name evidence="1" type="ORF">GCM10022380_61630</name>
</gene>
<name>A0ABP7J5D8_9PSEU</name>
<accession>A0ABP7J5D8</accession>
<evidence type="ECO:0000313" key="1">
    <source>
        <dbReference type="EMBL" id="GAA3834962.1"/>
    </source>
</evidence>
<dbReference type="Proteomes" id="UP001501624">
    <property type="component" value="Unassembled WGS sequence"/>
</dbReference>
<evidence type="ECO:0000313" key="2">
    <source>
        <dbReference type="Proteomes" id="UP001501624"/>
    </source>
</evidence>
<protein>
    <recommendedName>
        <fullName evidence="3">Secreted protein</fullName>
    </recommendedName>
</protein>
<keyword evidence="2" id="KW-1185">Reference proteome</keyword>
<dbReference type="EMBL" id="BAABCM010000010">
    <property type="protein sequence ID" value="GAA3834962.1"/>
    <property type="molecule type" value="Genomic_DNA"/>
</dbReference>
<evidence type="ECO:0008006" key="3">
    <source>
        <dbReference type="Google" id="ProtNLM"/>
    </source>
</evidence>
<reference evidence="2" key="1">
    <citation type="journal article" date="2019" name="Int. J. Syst. Evol. Microbiol.">
        <title>The Global Catalogue of Microorganisms (GCM) 10K type strain sequencing project: providing services to taxonomists for standard genome sequencing and annotation.</title>
        <authorList>
            <consortium name="The Broad Institute Genomics Platform"/>
            <consortium name="The Broad Institute Genome Sequencing Center for Infectious Disease"/>
            <person name="Wu L."/>
            <person name="Ma J."/>
        </authorList>
    </citation>
    <scope>NUCLEOTIDE SEQUENCE [LARGE SCALE GENOMIC DNA]</scope>
    <source>
        <strain evidence="2">JCM 17017</strain>
    </source>
</reference>